<dbReference type="AlphaFoldDB" id="A0A1E5L3D9"/>
<dbReference type="SUPFAM" id="SSF53955">
    <property type="entry name" value="Lysozyme-like"/>
    <property type="match status" value="1"/>
</dbReference>
<accession>A0A1E5L3D9</accession>
<dbReference type="Gene3D" id="1.10.530.10">
    <property type="match status" value="1"/>
</dbReference>
<dbReference type="OrthoDB" id="9815002at2"/>
<dbReference type="InterPro" id="IPR023346">
    <property type="entry name" value="Lysozyme-like_dom_sf"/>
</dbReference>
<dbReference type="CDD" id="cd16896">
    <property type="entry name" value="LT_Slt70-like"/>
    <property type="match status" value="1"/>
</dbReference>
<keyword evidence="3" id="KW-1185">Reference proteome</keyword>
<dbReference type="EMBL" id="MJAT01000038">
    <property type="protein sequence ID" value="OEH84449.1"/>
    <property type="molecule type" value="Genomic_DNA"/>
</dbReference>
<dbReference type="PANTHER" id="PTHR37423:SF2">
    <property type="entry name" value="MEMBRANE-BOUND LYTIC MUREIN TRANSGLYCOSYLASE C"/>
    <property type="match status" value="1"/>
</dbReference>
<protein>
    <recommendedName>
        <fullName evidence="1">Transglycosylase SLT domain-containing protein</fullName>
    </recommendedName>
</protein>
<gene>
    <name evidence="2" type="ORF">BHU72_09570</name>
</gene>
<dbReference type="InterPro" id="IPR008258">
    <property type="entry name" value="Transglycosylase_SLT_dom_1"/>
</dbReference>
<proteinExistence type="predicted"/>
<evidence type="ECO:0000259" key="1">
    <source>
        <dbReference type="Pfam" id="PF01464"/>
    </source>
</evidence>
<dbReference type="Pfam" id="PF01464">
    <property type="entry name" value="SLT"/>
    <property type="match status" value="1"/>
</dbReference>
<feature type="domain" description="Transglycosylase SLT" evidence="1">
    <location>
        <begin position="42"/>
        <end position="147"/>
    </location>
</feature>
<organism evidence="2 3">
    <name type="scientific">Desulfuribacillus stibiiarsenatis</name>
    <dbReference type="NCBI Taxonomy" id="1390249"/>
    <lineage>
        <taxon>Bacteria</taxon>
        <taxon>Bacillati</taxon>
        <taxon>Bacillota</taxon>
        <taxon>Desulfuribacillia</taxon>
        <taxon>Desulfuribacillales</taxon>
        <taxon>Desulfuribacillaceae</taxon>
        <taxon>Desulfuribacillus</taxon>
    </lineage>
</organism>
<dbReference type="PANTHER" id="PTHR37423">
    <property type="entry name" value="SOLUBLE LYTIC MUREIN TRANSGLYCOSYLASE-RELATED"/>
    <property type="match status" value="1"/>
</dbReference>
<sequence>MRVVRKRWWLLLLILLILFINTDKFWQTIYPIQYKSLIWDISEEFQQDPFLIAAIIKVESQYDKRRVSKKGAIGLMQLMPATAQWGAEINNITYTDIEELARPDLNIRIGTWYVQYLHKKYNERTPLVVASYNSGPTRVDNWLKDQVWDGTLDNIDQVPFGETRHYLQRIQHFYDIYKRIYQ</sequence>
<name>A0A1E5L3D9_9FIRM</name>
<evidence type="ECO:0000313" key="2">
    <source>
        <dbReference type="EMBL" id="OEH84449.1"/>
    </source>
</evidence>
<dbReference type="Proteomes" id="UP000095255">
    <property type="component" value="Unassembled WGS sequence"/>
</dbReference>
<comment type="caution">
    <text evidence="2">The sequence shown here is derived from an EMBL/GenBank/DDBJ whole genome shotgun (WGS) entry which is preliminary data.</text>
</comment>
<dbReference type="STRING" id="1390249.BHU72_09570"/>
<reference evidence="2 3" key="1">
    <citation type="submission" date="2016-09" db="EMBL/GenBank/DDBJ databases">
        <title>Desulfuribacillus arsenicus sp. nov., an obligately anaerobic, dissimilatory arsenic- and antimonate-reducing bacterium isolated from anoxic sediments.</title>
        <authorList>
            <person name="Abin C.A."/>
            <person name="Hollibaugh J.T."/>
        </authorList>
    </citation>
    <scope>NUCLEOTIDE SEQUENCE [LARGE SCALE GENOMIC DNA]</scope>
    <source>
        <strain evidence="2 3">MLFW-2</strain>
    </source>
</reference>
<evidence type="ECO:0000313" key="3">
    <source>
        <dbReference type="Proteomes" id="UP000095255"/>
    </source>
</evidence>